<dbReference type="AlphaFoldDB" id="A0A9J6AZ94"/>
<dbReference type="Proteomes" id="UP000824120">
    <property type="component" value="Chromosome 1"/>
</dbReference>
<comment type="caution">
    <text evidence="3">The sequence shown here is derived from an EMBL/GenBank/DDBJ whole genome shotgun (WGS) entry which is preliminary data.</text>
</comment>
<keyword evidence="4" id="KW-1185">Reference proteome</keyword>
<name>A0A9J6AZ94_SOLCO</name>
<reference evidence="3 4" key="1">
    <citation type="submission" date="2020-09" db="EMBL/GenBank/DDBJ databases">
        <title>De no assembly of potato wild relative species, Solanum commersonii.</title>
        <authorList>
            <person name="Cho K."/>
        </authorList>
    </citation>
    <scope>NUCLEOTIDE SEQUENCE [LARGE SCALE GENOMIC DNA]</scope>
    <source>
        <strain evidence="3">LZ3.2</strain>
        <tissue evidence="3">Leaf</tissue>
    </source>
</reference>
<keyword evidence="1" id="KW-0175">Coiled coil</keyword>
<feature type="region of interest" description="Disordered" evidence="2">
    <location>
        <begin position="23"/>
        <end position="53"/>
    </location>
</feature>
<proteinExistence type="predicted"/>
<dbReference type="EMBL" id="JACXVP010000001">
    <property type="protein sequence ID" value="KAG5629737.1"/>
    <property type="molecule type" value="Genomic_DNA"/>
</dbReference>
<feature type="coiled-coil region" evidence="1">
    <location>
        <begin position="181"/>
        <end position="208"/>
    </location>
</feature>
<organism evidence="3 4">
    <name type="scientific">Solanum commersonii</name>
    <name type="common">Commerson's wild potato</name>
    <name type="synonym">Commerson's nightshade</name>
    <dbReference type="NCBI Taxonomy" id="4109"/>
    <lineage>
        <taxon>Eukaryota</taxon>
        <taxon>Viridiplantae</taxon>
        <taxon>Streptophyta</taxon>
        <taxon>Embryophyta</taxon>
        <taxon>Tracheophyta</taxon>
        <taxon>Spermatophyta</taxon>
        <taxon>Magnoliopsida</taxon>
        <taxon>eudicotyledons</taxon>
        <taxon>Gunneridae</taxon>
        <taxon>Pentapetalae</taxon>
        <taxon>asterids</taxon>
        <taxon>lamiids</taxon>
        <taxon>Solanales</taxon>
        <taxon>Solanaceae</taxon>
        <taxon>Solanoideae</taxon>
        <taxon>Solaneae</taxon>
        <taxon>Solanum</taxon>
    </lineage>
</organism>
<sequence length="463" mass="54084">MVKFPIKIILMFNLPNTSAYCKKKNHRDSRYSNPDKPYSKKRSRYRSKEERDARKAFRKPNRFTKNSDIASNCKLEKLKSLELDEEVHDKVYSFLYTSGFKSDYDSDSSSEEEIDLLDLSNSNQHINTCNTCHGVFVLFKFFKNSEKQKNDFEFEYSAPYSLSKIIDKLNKQTTHTRDSSFDDLKNEIENLKKEIKSLKQNQMICDHRLTQIEIVNNKGKNIVEENTLAKPFNLDPRQNMFLGMMQIVIDFSATYEDKYISYTFITDPISRDINALINMKQKHVDSLQLELMDPSWVTKDIGRGYNTRGRGRSSLGSSYRSSSKTPVIQMGWSLINSRISQSEASSSSHSSAHLEDIREDSPLYAQLQAYLSQKKNDTFASIVKEDNDDIKSYEKVSKKKMIFLLENSEIQRKEEPLKIFQRYLINGLYFPIISVEDWGISTMKERQISLNKISMSFTYWDYI</sequence>
<evidence type="ECO:0000313" key="3">
    <source>
        <dbReference type="EMBL" id="KAG5629737.1"/>
    </source>
</evidence>
<evidence type="ECO:0000256" key="2">
    <source>
        <dbReference type="SAM" id="MobiDB-lite"/>
    </source>
</evidence>
<evidence type="ECO:0000256" key="1">
    <source>
        <dbReference type="SAM" id="Coils"/>
    </source>
</evidence>
<protein>
    <submittedName>
        <fullName evidence="3">Uncharacterized protein</fullName>
    </submittedName>
</protein>
<evidence type="ECO:0000313" key="4">
    <source>
        <dbReference type="Proteomes" id="UP000824120"/>
    </source>
</evidence>
<gene>
    <name evidence="3" type="ORF">H5410_001454</name>
</gene>
<accession>A0A9J6AZ94</accession>